<feature type="transmembrane region" description="Helical" evidence="1">
    <location>
        <begin position="206"/>
        <end position="231"/>
    </location>
</feature>
<keyword evidence="1" id="KW-0812">Transmembrane</keyword>
<dbReference type="AlphaFoldDB" id="A0A644UWC9"/>
<feature type="transmembrane region" description="Helical" evidence="1">
    <location>
        <begin position="251"/>
        <end position="272"/>
    </location>
</feature>
<evidence type="ECO:0008006" key="3">
    <source>
        <dbReference type="Google" id="ProtNLM"/>
    </source>
</evidence>
<gene>
    <name evidence="2" type="ORF">SDC9_28923</name>
</gene>
<feature type="transmembrane region" description="Helical" evidence="1">
    <location>
        <begin position="122"/>
        <end position="141"/>
    </location>
</feature>
<proteinExistence type="predicted"/>
<dbReference type="EMBL" id="VSSQ01000170">
    <property type="protein sequence ID" value="MPL82973.1"/>
    <property type="molecule type" value="Genomic_DNA"/>
</dbReference>
<name>A0A644UWC9_9ZZZZ</name>
<evidence type="ECO:0000313" key="2">
    <source>
        <dbReference type="EMBL" id="MPL82973.1"/>
    </source>
</evidence>
<protein>
    <recommendedName>
        <fullName evidence="3">Glycosyltransferase RgtA/B/C/D-like domain-containing protein</fullName>
    </recommendedName>
</protein>
<sequence>MRGIRKYLSWSCLAIAIILGVIVTQILSAKFYEKPNRIIQSDVGNYYAYLPLYFIFDQLDYRFDAVSYPIVKNYVYSIPVENGNHINPSTMGMSIAYSPFFFAVHYPLIWMGYPATGFSQPYRIAIILACLFYVIFALFLLRKVLIRVFSDKVTAVALLAVILATNLFYYIVYEPGMTHAFNFSFGVYFLYFTMKWHEKPGVWSSIGLGLLTGIISLIRPTDVVVALVFILWKVDSFNTLKNNLLLFMKKWHLILTIIFFAFLVWVPQFLYWKHFTGFYFYNPYKDLGFRFFFGNPQIFLSLFSYRKGWLLYTPLMLLLLPGFIVLYRKYRAYFWPVFIYFLVNLWIVSSWCLTWYGGSYGLRAYIASYSIMAIPLAAAFSGIFRRREIPGLILGILITAVFVVHNMFQIRQYLSGAIHYISMTKEAYWDSFLREKPSPRLKYLLSYPDYESAKSGKYPTPVIDPVYTGKLTREEIILRLKLDLLQEYLGDSLKQQQWSAKAAEENLGIEAYLGKQAGIRMEEQINAGIIVLKK</sequence>
<feature type="transmembrane region" description="Helical" evidence="1">
    <location>
        <begin position="309"/>
        <end position="327"/>
    </location>
</feature>
<feature type="transmembrane region" description="Helical" evidence="1">
    <location>
        <begin position="153"/>
        <end position="171"/>
    </location>
</feature>
<keyword evidence="1" id="KW-0472">Membrane</keyword>
<organism evidence="2">
    <name type="scientific">bioreactor metagenome</name>
    <dbReference type="NCBI Taxonomy" id="1076179"/>
    <lineage>
        <taxon>unclassified sequences</taxon>
        <taxon>metagenomes</taxon>
        <taxon>ecological metagenomes</taxon>
    </lineage>
</organism>
<accession>A0A644UWC9</accession>
<feature type="transmembrane region" description="Helical" evidence="1">
    <location>
        <begin position="391"/>
        <end position="408"/>
    </location>
</feature>
<keyword evidence="1" id="KW-1133">Transmembrane helix</keyword>
<feature type="transmembrane region" description="Helical" evidence="1">
    <location>
        <begin position="334"/>
        <end position="356"/>
    </location>
</feature>
<feature type="transmembrane region" description="Helical" evidence="1">
    <location>
        <begin position="362"/>
        <end position="384"/>
    </location>
</feature>
<comment type="caution">
    <text evidence="2">The sequence shown here is derived from an EMBL/GenBank/DDBJ whole genome shotgun (WGS) entry which is preliminary data.</text>
</comment>
<evidence type="ECO:0000256" key="1">
    <source>
        <dbReference type="SAM" id="Phobius"/>
    </source>
</evidence>
<feature type="transmembrane region" description="Helical" evidence="1">
    <location>
        <begin position="7"/>
        <end position="27"/>
    </location>
</feature>
<reference evidence="2" key="1">
    <citation type="submission" date="2019-08" db="EMBL/GenBank/DDBJ databases">
        <authorList>
            <person name="Kucharzyk K."/>
            <person name="Murdoch R.W."/>
            <person name="Higgins S."/>
            <person name="Loffler F."/>
        </authorList>
    </citation>
    <scope>NUCLEOTIDE SEQUENCE</scope>
</reference>